<accession>A0A7M7NKD8</accession>
<dbReference type="InterPro" id="IPR004001">
    <property type="entry name" value="Actin_CS"/>
</dbReference>
<name>A0A7M7NKD8_STRPU</name>
<keyword evidence="4" id="KW-0067">ATP-binding</keyword>
<evidence type="ECO:0000313" key="7">
    <source>
        <dbReference type="EnsemblMetazoa" id="XP_030837758"/>
    </source>
</evidence>
<dbReference type="GO" id="GO:0005856">
    <property type="term" value="C:cytoskeleton"/>
    <property type="evidence" value="ECO:0007669"/>
    <property type="project" value="UniProtKB-SubCell"/>
</dbReference>
<dbReference type="PRINTS" id="PR00190">
    <property type="entry name" value="ACTIN"/>
</dbReference>
<dbReference type="RefSeq" id="XP_030837758.1">
    <property type="nucleotide sequence ID" value="XM_030981898.1"/>
</dbReference>
<comment type="subcellular location">
    <subcellularLocation>
        <location evidence="1">Cytoplasm</location>
        <location evidence="1">Cytoskeleton</location>
    </subcellularLocation>
</comment>
<dbReference type="Gene3D" id="2.30.36.70">
    <property type="entry name" value="Actin, Chain A, domain 2"/>
    <property type="match status" value="1"/>
</dbReference>
<sequence length="179" mass="19949">MASVDEYAHDKEPMVIDHGSFEIQAGFAEEDCPRTVFQSIVGRPRHQGVLDDLTTKLNFRDSYVGEEAQNRRGVLTLTYPIERGIITKWDDMEAVWSHTFSEIKFNPQDEGAVLSQIPNNPKPNKEKTAEIFFEKFQSPGICLANQAALALFSLGKTCGLIVDSGHGVTHVVPIHPEKP</sequence>
<keyword evidence="3" id="KW-0547">Nucleotide-binding</keyword>
<dbReference type="FunFam" id="3.30.420.40:FF:000148">
    <property type="entry name" value="Actin, alpha skeletal muscle"/>
    <property type="match status" value="1"/>
</dbReference>
<dbReference type="GeneID" id="115918530"/>
<evidence type="ECO:0000256" key="1">
    <source>
        <dbReference type="ARBA" id="ARBA00004245"/>
    </source>
</evidence>
<comment type="similarity">
    <text evidence="6">Belongs to the actin family.</text>
</comment>
<dbReference type="InterPro" id="IPR043129">
    <property type="entry name" value="ATPase_NBD"/>
</dbReference>
<dbReference type="OrthoDB" id="10087593at2759"/>
<proteinExistence type="inferred from homology"/>
<organism evidence="7 8">
    <name type="scientific">Strongylocentrotus purpuratus</name>
    <name type="common">Purple sea urchin</name>
    <dbReference type="NCBI Taxonomy" id="7668"/>
    <lineage>
        <taxon>Eukaryota</taxon>
        <taxon>Metazoa</taxon>
        <taxon>Echinodermata</taxon>
        <taxon>Eleutherozoa</taxon>
        <taxon>Echinozoa</taxon>
        <taxon>Echinoidea</taxon>
        <taxon>Euechinoidea</taxon>
        <taxon>Echinacea</taxon>
        <taxon>Camarodonta</taxon>
        <taxon>Echinidea</taxon>
        <taxon>Strongylocentrotidae</taxon>
        <taxon>Strongylocentrotus</taxon>
    </lineage>
</organism>
<dbReference type="PROSITE" id="PS00406">
    <property type="entry name" value="ACTINS_1"/>
    <property type="match status" value="1"/>
</dbReference>
<evidence type="ECO:0000256" key="4">
    <source>
        <dbReference type="ARBA" id="ARBA00022840"/>
    </source>
</evidence>
<dbReference type="Proteomes" id="UP000007110">
    <property type="component" value="Unassembled WGS sequence"/>
</dbReference>
<dbReference type="Pfam" id="PF00022">
    <property type="entry name" value="Actin"/>
    <property type="match status" value="1"/>
</dbReference>
<dbReference type="OMA" id="VITICEY"/>
<evidence type="ECO:0000256" key="6">
    <source>
        <dbReference type="RuleBase" id="RU000487"/>
    </source>
</evidence>
<dbReference type="GO" id="GO:0005524">
    <property type="term" value="F:ATP binding"/>
    <property type="evidence" value="ECO:0007669"/>
    <property type="project" value="UniProtKB-KW"/>
</dbReference>
<dbReference type="KEGG" id="spu:115918530"/>
<evidence type="ECO:0008006" key="9">
    <source>
        <dbReference type="Google" id="ProtNLM"/>
    </source>
</evidence>
<evidence type="ECO:0000256" key="5">
    <source>
        <dbReference type="ARBA" id="ARBA00023212"/>
    </source>
</evidence>
<evidence type="ECO:0000313" key="8">
    <source>
        <dbReference type="Proteomes" id="UP000007110"/>
    </source>
</evidence>
<evidence type="ECO:0000256" key="2">
    <source>
        <dbReference type="ARBA" id="ARBA00022490"/>
    </source>
</evidence>
<dbReference type="Gene3D" id="3.30.420.40">
    <property type="match status" value="1"/>
</dbReference>
<dbReference type="PANTHER" id="PTHR11937">
    <property type="entry name" value="ACTIN"/>
    <property type="match status" value="1"/>
</dbReference>
<keyword evidence="2" id="KW-0963">Cytoplasm</keyword>
<reference evidence="8" key="1">
    <citation type="submission" date="2015-02" db="EMBL/GenBank/DDBJ databases">
        <title>Genome sequencing for Strongylocentrotus purpuratus.</title>
        <authorList>
            <person name="Murali S."/>
            <person name="Liu Y."/>
            <person name="Vee V."/>
            <person name="English A."/>
            <person name="Wang M."/>
            <person name="Skinner E."/>
            <person name="Han Y."/>
            <person name="Muzny D.M."/>
            <person name="Worley K.C."/>
            <person name="Gibbs R.A."/>
        </authorList>
    </citation>
    <scope>NUCLEOTIDE SEQUENCE</scope>
</reference>
<reference evidence="7" key="2">
    <citation type="submission" date="2021-01" db="UniProtKB">
        <authorList>
            <consortium name="EnsemblMetazoa"/>
        </authorList>
    </citation>
    <scope>IDENTIFICATION</scope>
</reference>
<keyword evidence="8" id="KW-1185">Reference proteome</keyword>
<dbReference type="AlphaFoldDB" id="A0A7M7NKD8"/>
<dbReference type="SUPFAM" id="SSF53067">
    <property type="entry name" value="Actin-like ATPase domain"/>
    <property type="match status" value="1"/>
</dbReference>
<dbReference type="SMART" id="SM00268">
    <property type="entry name" value="ACTIN"/>
    <property type="match status" value="1"/>
</dbReference>
<dbReference type="InParanoid" id="A0A7M7NKD8"/>
<keyword evidence="5" id="KW-0206">Cytoskeleton</keyword>
<dbReference type="EnsemblMetazoa" id="XM_030981898">
    <property type="protein sequence ID" value="XP_030837758"/>
    <property type="gene ID" value="LOC115918530"/>
</dbReference>
<dbReference type="InterPro" id="IPR004000">
    <property type="entry name" value="Actin"/>
</dbReference>
<evidence type="ECO:0000256" key="3">
    <source>
        <dbReference type="ARBA" id="ARBA00022741"/>
    </source>
</evidence>
<protein>
    <recommendedName>
        <fullName evidence="9">Actin</fullName>
    </recommendedName>
</protein>